<evidence type="ECO:0000313" key="4">
    <source>
        <dbReference type="EMBL" id="ETR69232.1"/>
    </source>
</evidence>
<comment type="caution">
    <text evidence="4">The sequence shown here is derived from an EMBL/GenBank/DDBJ whole genome shotgun (WGS) entry which is preliminary data.</text>
</comment>
<sequence>MAENTQKNSQSTLQTEMERRILHGLIAEWEDATYRLNTTLRIKFKKPIFSLSDMKGRWAYWSLKKREICLSRNLVMNYSWATVREILHHEMAHQLAQEVLGGAYEKSHGPTFQQACLFLRANPEASGDYPTLEDRIKSDKTTEEDRLLIRIQKLMALAESSNQHEAELAMTKANELMIRFNITFIKDNKRRSYESIFVGKPALRQSRDMRSLSILLNQYYYVECIWVAAYVLEKQKMGRVLELSGTPQNLQIAEYVYYFVRNFIESQWKKYNKKKKLSHHRRVDFAEGIIKGFQYKLKRQQRQLKRKSSPEDQALINVTDKQLTDYIHIRYPSIQTHRFSAKNADQSVINDGRRVGKQLVISKGISEKGRHSGTLMIE</sequence>
<dbReference type="Pfam" id="PF10979">
    <property type="entry name" value="DUF2786"/>
    <property type="match status" value="1"/>
</dbReference>
<dbReference type="AlphaFoldDB" id="A0A1V1P2W5"/>
<evidence type="ECO:0000259" key="1">
    <source>
        <dbReference type="Pfam" id="PF10263"/>
    </source>
</evidence>
<feature type="domain" description="DUF7168" evidence="3">
    <location>
        <begin position="207"/>
        <end position="319"/>
    </location>
</feature>
<dbReference type="InterPro" id="IPR024498">
    <property type="entry name" value="DUF2786"/>
</dbReference>
<dbReference type="InterPro" id="IPR055592">
    <property type="entry name" value="DUF7168"/>
</dbReference>
<dbReference type="EMBL" id="ATBP01000701">
    <property type="protein sequence ID" value="ETR69232.1"/>
    <property type="molecule type" value="Genomic_DNA"/>
</dbReference>
<organism evidence="4 5">
    <name type="scientific">Candidatus Magnetoglobus multicellularis str. Araruama</name>
    <dbReference type="NCBI Taxonomy" id="890399"/>
    <lineage>
        <taxon>Bacteria</taxon>
        <taxon>Pseudomonadati</taxon>
        <taxon>Thermodesulfobacteriota</taxon>
        <taxon>Desulfobacteria</taxon>
        <taxon>Desulfobacterales</taxon>
        <taxon>Desulfobacteraceae</taxon>
        <taxon>Candidatus Magnetoglobus</taxon>
    </lineage>
</organism>
<evidence type="ECO:0000259" key="2">
    <source>
        <dbReference type="Pfam" id="PF10979"/>
    </source>
</evidence>
<dbReference type="Pfam" id="PF10263">
    <property type="entry name" value="SprT-like"/>
    <property type="match status" value="1"/>
</dbReference>
<dbReference type="Proteomes" id="UP000189670">
    <property type="component" value="Unassembled WGS sequence"/>
</dbReference>
<protein>
    <recommendedName>
        <fullName evidence="6">DUF2786 domain-containing protein</fullName>
    </recommendedName>
</protein>
<evidence type="ECO:0008006" key="6">
    <source>
        <dbReference type="Google" id="ProtNLM"/>
    </source>
</evidence>
<dbReference type="Pfam" id="PF23771">
    <property type="entry name" value="DUF7168"/>
    <property type="match status" value="1"/>
</dbReference>
<name>A0A1V1P2W5_9BACT</name>
<gene>
    <name evidence="4" type="ORF">OMM_09782</name>
</gene>
<dbReference type="InterPro" id="IPR006640">
    <property type="entry name" value="SprT-like_domain"/>
</dbReference>
<feature type="domain" description="DUF2786" evidence="2">
    <location>
        <begin position="146"/>
        <end position="183"/>
    </location>
</feature>
<dbReference type="Gene3D" id="3.30.2010.10">
    <property type="entry name" value="Metalloproteases ('zincins'), catalytic domain"/>
    <property type="match status" value="1"/>
</dbReference>
<evidence type="ECO:0000259" key="3">
    <source>
        <dbReference type="Pfam" id="PF23771"/>
    </source>
</evidence>
<dbReference type="GO" id="GO:0006950">
    <property type="term" value="P:response to stress"/>
    <property type="evidence" value="ECO:0007669"/>
    <property type="project" value="UniProtKB-ARBA"/>
</dbReference>
<proteinExistence type="predicted"/>
<evidence type="ECO:0000313" key="5">
    <source>
        <dbReference type="Proteomes" id="UP000189670"/>
    </source>
</evidence>
<accession>A0A1V1P2W5</accession>
<feature type="domain" description="SprT-like" evidence="1">
    <location>
        <begin position="53"/>
        <end position="117"/>
    </location>
</feature>
<reference evidence="5" key="1">
    <citation type="submission" date="2012-11" db="EMBL/GenBank/DDBJ databases">
        <authorList>
            <person name="Lucero-Rivera Y.E."/>
            <person name="Tovar-Ramirez D."/>
        </authorList>
    </citation>
    <scope>NUCLEOTIDE SEQUENCE [LARGE SCALE GENOMIC DNA]</scope>
    <source>
        <strain evidence="5">Araruama</strain>
    </source>
</reference>